<proteinExistence type="predicted"/>
<dbReference type="GO" id="GO:0030151">
    <property type="term" value="F:molybdenum ion binding"/>
    <property type="evidence" value="ECO:0007669"/>
    <property type="project" value="InterPro"/>
</dbReference>
<feature type="domain" description="MOSC" evidence="1">
    <location>
        <begin position="271"/>
        <end position="435"/>
    </location>
</feature>
<reference evidence="2" key="1">
    <citation type="submission" date="2021-01" db="EMBL/GenBank/DDBJ databases">
        <authorList>
            <person name="Corre E."/>
            <person name="Pelletier E."/>
            <person name="Niang G."/>
            <person name="Scheremetjew M."/>
            <person name="Finn R."/>
            <person name="Kale V."/>
            <person name="Holt S."/>
            <person name="Cochrane G."/>
            <person name="Meng A."/>
            <person name="Brown T."/>
            <person name="Cohen L."/>
        </authorList>
    </citation>
    <scope>NUCLEOTIDE SEQUENCE</scope>
    <source>
        <strain evidence="2">Isolate 1302-5</strain>
    </source>
</reference>
<dbReference type="EMBL" id="HBKQ01036059">
    <property type="protein sequence ID" value="CAE2257310.1"/>
    <property type="molecule type" value="Transcribed_RNA"/>
</dbReference>
<dbReference type="PANTHER" id="PTHR14237">
    <property type="entry name" value="MOLYBDOPTERIN COFACTOR SULFURASE MOSC"/>
    <property type="match status" value="1"/>
</dbReference>
<evidence type="ECO:0000313" key="2">
    <source>
        <dbReference type="EMBL" id="CAE2257310.1"/>
    </source>
</evidence>
<organism evidence="2">
    <name type="scientific">Odontella aurita</name>
    <dbReference type="NCBI Taxonomy" id="265563"/>
    <lineage>
        <taxon>Eukaryota</taxon>
        <taxon>Sar</taxon>
        <taxon>Stramenopiles</taxon>
        <taxon>Ochrophyta</taxon>
        <taxon>Bacillariophyta</taxon>
        <taxon>Mediophyceae</taxon>
        <taxon>Biddulphiophycidae</taxon>
        <taxon>Eupodiscales</taxon>
        <taxon>Odontellaceae</taxon>
        <taxon>Odontella</taxon>
    </lineage>
</organism>
<sequence length="450" mass="48977">MPPPFHLHNDAANHSAPSLSRVFLTALLGSLLPATLIFGRPRLKRILATHRDRRRLRRIADELDRKKKDGQEGGSCDDVVVSGLFVHPVKSLRPVPVQSSALSHLGLRGDRTLMLVRPRPKSLTSSTLAADPSAPTHRFVTQRQCPQLARIDASLPVSVNGGRTVVRFSCDLLPTSEEAGGGDGSGSDSAVVVHVDVSPDAVARYPLRYTAGLWDDAVEVADVGDDAAAFLREAVKAGMEADRAGGIKLETDDGFRDVRLVALLPGGRTARPLPEAYLPPAAWTSAGSVPHTSLNDGFPILVANEASLEELNRRLEQGGKDPVPMSRFRPNIVVRGKAPFEEDTWKAIRIRSPDMDIKRRRETILHLVKGCPRCKQSCTDQASGQRHVEPLETLATFRAVNPRCEEDVYFAQNAVPQMGGESAPEVQVGDVVEVLTRGEPVWDKEDVKAE</sequence>
<dbReference type="Pfam" id="PF03473">
    <property type="entry name" value="MOSC"/>
    <property type="match status" value="1"/>
</dbReference>
<dbReference type="AlphaFoldDB" id="A0A7S4JAB4"/>
<evidence type="ECO:0000259" key="1">
    <source>
        <dbReference type="PROSITE" id="PS51340"/>
    </source>
</evidence>
<dbReference type="InterPro" id="IPR005303">
    <property type="entry name" value="MOCOS_middle"/>
</dbReference>
<dbReference type="Pfam" id="PF03476">
    <property type="entry name" value="MOSC_N"/>
    <property type="match status" value="1"/>
</dbReference>
<dbReference type="InterPro" id="IPR005302">
    <property type="entry name" value="MoCF_Sase_C"/>
</dbReference>
<dbReference type="InterPro" id="IPR011037">
    <property type="entry name" value="Pyrv_Knase-like_insert_dom_sf"/>
</dbReference>
<dbReference type="SUPFAM" id="SSF50800">
    <property type="entry name" value="PK beta-barrel domain-like"/>
    <property type="match status" value="1"/>
</dbReference>
<gene>
    <name evidence="2" type="ORF">OAUR00152_LOCUS24800</name>
</gene>
<dbReference type="GO" id="GO:0003824">
    <property type="term" value="F:catalytic activity"/>
    <property type="evidence" value="ECO:0007669"/>
    <property type="project" value="InterPro"/>
</dbReference>
<dbReference type="PROSITE" id="PS51340">
    <property type="entry name" value="MOSC"/>
    <property type="match status" value="1"/>
</dbReference>
<accession>A0A7S4JAB4</accession>
<dbReference type="PANTHER" id="PTHR14237:SF19">
    <property type="entry name" value="MITOCHONDRIAL AMIDOXIME REDUCING COMPONENT 1"/>
    <property type="match status" value="1"/>
</dbReference>
<name>A0A7S4JAB4_9STRA</name>
<protein>
    <recommendedName>
        <fullName evidence="1">MOSC domain-containing protein</fullName>
    </recommendedName>
</protein>
<dbReference type="GO" id="GO:0030170">
    <property type="term" value="F:pyridoxal phosphate binding"/>
    <property type="evidence" value="ECO:0007669"/>
    <property type="project" value="InterPro"/>
</dbReference>